<dbReference type="EMBL" id="JAIQCV010000004">
    <property type="protein sequence ID" value="KAH1105712.1"/>
    <property type="molecule type" value="Genomic_DNA"/>
</dbReference>
<comment type="subcellular location">
    <subcellularLocation>
        <location evidence="1">Endomembrane system</location>
        <topology evidence="1">Multi-pass membrane protein</topology>
    </subcellularLocation>
</comment>
<feature type="transmembrane region" description="Helical" evidence="8">
    <location>
        <begin position="93"/>
        <end position="117"/>
    </location>
</feature>
<dbReference type="InterPro" id="IPR009606">
    <property type="entry name" value="DEAL/Modifying_wall_lignin1/2"/>
</dbReference>
<dbReference type="AlphaFoldDB" id="A0A9D3VZ53"/>
<gene>
    <name evidence="9" type="ORF">J1N35_009480</name>
</gene>
<dbReference type="Pfam" id="PF06749">
    <property type="entry name" value="DUF1218"/>
    <property type="match status" value="1"/>
</dbReference>
<evidence type="ECO:0000256" key="8">
    <source>
        <dbReference type="SAM" id="Phobius"/>
    </source>
</evidence>
<sequence>MEKKRIIICLVVILLGIISAITGFAAESTRVKTSQVTIDVSGRCVYPKNSAHALGLISGLMLLIAKIIINVATGCFCCRKTGQSRSSNQIKPLIFYIAFWITFVIAFSLLLTGAAFNERNQNATVRNRTYYCRVVKPGIFAVGAILAVISLIAGIFYYVTLNSKGNASLPNQGGIVMAQPQFPQENPGFVHGYTYGKTYNELNCSLAPYLPLSEHSGNSNHHCKYHNARGHRTKQCVHLKNAIETAIRRVLILSLVPLSSEHDSRQRSGTSGSQGSDRGKKPFRGIIDVLVRGKHIERILSNLKWKAHMGSVLSISTTIKKPKPSLWDLRFSERDEKDILDAEVENPLVVSANNSFFQVKRILVDTSSSVGILPVVLGDGEHTTIEMVDFLVVDHLMAYNAISGRPIMRITKMAVATFCTMVKFPTPIGEGYMKVDQKTARKCHIVSLQLTEKDRNTLPSSPACCILYSHLIAGVNVIGRA</sequence>
<feature type="transmembrane region" description="Helical" evidence="8">
    <location>
        <begin position="137"/>
        <end position="159"/>
    </location>
</feature>
<dbReference type="GO" id="GO:0012505">
    <property type="term" value="C:endomembrane system"/>
    <property type="evidence" value="ECO:0007669"/>
    <property type="project" value="UniProtKB-SubCell"/>
</dbReference>
<dbReference type="PANTHER" id="PTHR31769">
    <property type="entry name" value="OS07G0462200 PROTEIN-RELATED"/>
    <property type="match status" value="1"/>
</dbReference>
<comment type="similarity">
    <text evidence="6">Belongs to the DESIGUAL family.</text>
</comment>
<evidence type="ECO:0000256" key="7">
    <source>
        <dbReference type="SAM" id="MobiDB-lite"/>
    </source>
</evidence>
<accession>A0A9D3VZ53</accession>
<feature type="compositionally biased region" description="Low complexity" evidence="7">
    <location>
        <begin position="267"/>
        <end position="276"/>
    </location>
</feature>
<keyword evidence="10" id="KW-1185">Reference proteome</keyword>
<evidence type="ECO:0000313" key="10">
    <source>
        <dbReference type="Proteomes" id="UP000828251"/>
    </source>
</evidence>
<evidence type="ECO:0000256" key="5">
    <source>
        <dbReference type="ARBA" id="ARBA00023136"/>
    </source>
</evidence>
<feature type="region of interest" description="Disordered" evidence="7">
    <location>
        <begin position="262"/>
        <end position="281"/>
    </location>
</feature>
<evidence type="ECO:0000256" key="3">
    <source>
        <dbReference type="ARBA" id="ARBA00022729"/>
    </source>
</evidence>
<dbReference type="Proteomes" id="UP000828251">
    <property type="component" value="Unassembled WGS sequence"/>
</dbReference>
<evidence type="ECO:0000313" key="9">
    <source>
        <dbReference type="EMBL" id="KAH1105712.1"/>
    </source>
</evidence>
<proteinExistence type="inferred from homology"/>
<evidence type="ECO:0000256" key="4">
    <source>
        <dbReference type="ARBA" id="ARBA00022989"/>
    </source>
</evidence>
<organism evidence="9 10">
    <name type="scientific">Gossypium stocksii</name>
    <dbReference type="NCBI Taxonomy" id="47602"/>
    <lineage>
        <taxon>Eukaryota</taxon>
        <taxon>Viridiplantae</taxon>
        <taxon>Streptophyta</taxon>
        <taxon>Embryophyta</taxon>
        <taxon>Tracheophyta</taxon>
        <taxon>Spermatophyta</taxon>
        <taxon>Magnoliopsida</taxon>
        <taxon>eudicotyledons</taxon>
        <taxon>Gunneridae</taxon>
        <taxon>Pentapetalae</taxon>
        <taxon>rosids</taxon>
        <taxon>malvids</taxon>
        <taxon>Malvales</taxon>
        <taxon>Malvaceae</taxon>
        <taxon>Malvoideae</taxon>
        <taxon>Gossypium</taxon>
    </lineage>
</organism>
<evidence type="ECO:0000256" key="2">
    <source>
        <dbReference type="ARBA" id="ARBA00022692"/>
    </source>
</evidence>
<name>A0A9D3VZ53_9ROSI</name>
<keyword evidence="4 8" id="KW-1133">Transmembrane helix</keyword>
<dbReference type="InterPro" id="IPR052222">
    <property type="entry name" value="DESIGUAL"/>
</dbReference>
<protein>
    <submittedName>
        <fullName evidence="9">Uncharacterized protein</fullName>
    </submittedName>
</protein>
<keyword evidence="2 8" id="KW-0812">Transmembrane</keyword>
<feature type="transmembrane region" description="Helical" evidence="8">
    <location>
        <begin position="50"/>
        <end position="72"/>
    </location>
</feature>
<comment type="caution">
    <text evidence="9">The sequence shown here is derived from an EMBL/GenBank/DDBJ whole genome shotgun (WGS) entry which is preliminary data.</text>
</comment>
<evidence type="ECO:0000256" key="6">
    <source>
        <dbReference type="ARBA" id="ARBA00029467"/>
    </source>
</evidence>
<reference evidence="9 10" key="1">
    <citation type="journal article" date="2021" name="Plant Biotechnol. J.">
        <title>Multi-omics assisted identification of the key and species-specific regulatory components of drought-tolerant mechanisms in Gossypium stocksii.</title>
        <authorList>
            <person name="Yu D."/>
            <person name="Ke L."/>
            <person name="Zhang D."/>
            <person name="Wu Y."/>
            <person name="Sun Y."/>
            <person name="Mei J."/>
            <person name="Sun J."/>
            <person name="Sun Y."/>
        </authorList>
    </citation>
    <scope>NUCLEOTIDE SEQUENCE [LARGE SCALE GENOMIC DNA]</scope>
    <source>
        <strain evidence="10">cv. E1</strain>
        <tissue evidence="9">Leaf</tissue>
    </source>
</reference>
<evidence type="ECO:0000256" key="1">
    <source>
        <dbReference type="ARBA" id="ARBA00004127"/>
    </source>
</evidence>
<keyword evidence="5 8" id="KW-0472">Membrane</keyword>
<keyword evidence="3" id="KW-0732">Signal</keyword>
<dbReference type="OrthoDB" id="940143at2759"/>